<feature type="transmembrane region" description="Helical" evidence="5">
    <location>
        <begin position="120"/>
        <end position="140"/>
    </location>
</feature>
<protein>
    <recommendedName>
        <fullName evidence="8">Solute carrier family 66 member 3</fullName>
    </recommendedName>
</protein>
<comment type="caution">
    <text evidence="6">The sequence shown here is derived from an EMBL/GenBank/DDBJ whole genome shotgun (WGS) entry which is preliminary data.</text>
</comment>
<organism evidence="6 7">
    <name type="scientific">Microctonus hyperodae</name>
    <name type="common">Parasitoid wasp</name>
    <dbReference type="NCBI Taxonomy" id="165561"/>
    <lineage>
        <taxon>Eukaryota</taxon>
        <taxon>Metazoa</taxon>
        <taxon>Ecdysozoa</taxon>
        <taxon>Arthropoda</taxon>
        <taxon>Hexapoda</taxon>
        <taxon>Insecta</taxon>
        <taxon>Pterygota</taxon>
        <taxon>Neoptera</taxon>
        <taxon>Endopterygota</taxon>
        <taxon>Hymenoptera</taxon>
        <taxon>Apocrita</taxon>
        <taxon>Ichneumonoidea</taxon>
        <taxon>Braconidae</taxon>
        <taxon>Euphorinae</taxon>
        <taxon>Microctonus</taxon>
    </lineage>
</organism>
<sequence>MNIQTIADAFSIMTIVACFILKIPQILSLLTLKSAKGISKLGLMLELTSYTVMTCYNYTNDYALLSYLEYPVILIQEFVLIYLVMKYLNRINIMTISLALCYFIISICLIKQIIPNVFLTILASMCTPISALSKIVQLFAIIRAKNSESVSLLTWIISVFTNITRVYTIWVDSGDVVLLGNFIISVFLSSSIMFSVMYYKPHTKKE</sequence>
<accession>A0AA39KUD9</accession>
<dbReference type="SMART" id="SM00679">
    <property type="entry name" value="CTNS"/>
    <property type="match status" value="2"/>
</dbReference>
<feature type="transmembrane region" description="Helical" evidence="5">
    <location>
        <begin position="152"/>
        <end position="170"/>
    </location>
</feature>
<feature type="transmembrane region" description="Helical" evidence="5">
    <location>
        <begin position="65"/>
        <end position="84"/>
    </location>
</feature>
<evidence type="ECO:0000256" key="3">
    <source>
        <dbReference type="ARBA" id="ARBA00022989"/>
    </source>
</evidence>
<gene>
    <name evidence="6" type="ORF">PV327_011034</name>
</gene>
<proteinExistence type="predicted"/>
<dbReference type="AlphaFoldDB" id="A0AA39KUD9"/>
<name>A0AA39KUD9_MICHY</name>
<dbReference type="PANTHER" id="PTHR12226">
    <property type="entry name" value="MANNOSE-P-DOLICHOL UTILIZATION DEFECT 1 LEC35 -RELATED"/>
    <property type="match status" value="1"/>
</dbReference>
<feature type="transmembrane region" description="Helical" evidence="5">
    <location>
        <begin position="176"/>
        <end position="199"/>
    </location>
</feature>
<dbReference type="GO" id="GO:0016020">
    <property type="term" value="C:membrane"/>
    <property type="evidence" value="ECO:0007669"/>
    <property type="project" value="UniProtKB-SubCell"/>
</dbReference>
<feature type="transmembrane region" description="Helical" evidence="5">
    <location>
        <begin position="91"/>
        <end position="114"/>
    </location>
</feature>
<reference evidence="6" key="2">
    <citation type="submission" date="2023-03" db="EMBL/GenBank/DDBJ databases">
        <authorList>
            <person name="Inwood S.N."/>
            <person name="Skelly J.G."/>
            <person name="Guhlin J."/>
            <person name="Harrop T.W.R."/>
            <person name="Goldson S.G."/>
            <person name="Dearden P.K."/>
        </authorList>
    </citation>
    <scope>NUCLEOTIDE SEQUENCE</scope>
    <source>
        <strain evidence="6">Lincoln</strain>
        <tissue evidence="6">Whole body</tissue>
    </source>
</reference>
<evidence type="ECO:0000313" key="7">
    <source>
        <dbReference type="Proteomes" id="UP001168972"/>
    </source>
</evidence>
<dbReference type="PANTHER" id="PTHR12226:SF3">
    <property type="entry name" value="SOLUTE CARRIER FAMILY 66 MEMBER 3"/>
    <property type="match status" value="1"/>
</dbReference>
<dbReference type="InterPro" id="IPR016817">
    <property type="entry name" value="MannP-dilichol_defect-1"/>
</dbReference>
<evidence type="ECO:0000256" key="2">
    <source>
        <dbReference type="ARBA" id="ARBA00022692"/>
    </source>
</evidence>
<feature type="transmembrane region" description="Helical" evidence="5">
    <location>
        <begin position="6"/>
        <end position="29"/>
    </location>
</feature>
<keyword evidence="2 5" id="KW-0812">Transmembrane</keyword>
<keyword evidence="3 5" id="KW-1133">Transmembrane helix</keyword>
<dbReference type="InterPro" id="IPR006603">
    <property type="entry name" value="PQ-loop_rpt"/>
</dbReference>
<evidence type="ECO:0000313" key="6">
    <source>
        <dbReference type="EMBL" id="KAK0174278.1"/>
    </source>
</evidence>
<keyword evidence="7" id="KW-1185">Reference proteome</keyword>
<evidence type="ECO:0008006" key="8">
    <source>
        <dbReference type="Google" id="ProtNLM"/>
    </source>
</evidence>
<dbReference type="Gene3D" id="1.20.1280.290">
    <property type="match status" value="1"/>
</dbReference>
<comment type="subcellular location">
    <subcellularLocation>
        <location evidence="1">Membrane</location>
        <topology evidence="1">Multi-pass membrane protein</topology>
    </subcellularLocation>
</comment>
<dbReference type="Pfam" id="PF04193">
    <property type="entry name" value="PQ-loop"/>
    <property type="match status" value="1"/>
</dbReference>
<evidence type="ECO:0000256" key="5">
    <source>
        <dbReference type="SAM" id="Phobius"/>
    </source>
</evidence>
<reference evidence="6" key="1">
    <citation type="journal article" date="2023" name="bioRxiv">
        <title>Scaffold-level genome assemblies of two parasitoid biocontrol wasps reveal the parthenogenesis mechanism and an associated novel virus.</title>
        <authorList>
            <person name="Inwood S."/>
            <person name="Skelly J."/>
            <person name="Guhlin J."/>
            <person name="Harrop T."/>
            <person name="Goldson S."/>
            <person name="Dearden P."/>
        </authorList>
    </citation>
    <scope>NUCLEOTIDE SEQUENCE</scope>
    <source>
        <strain evidence="6">Lincoln</strain>
        <tissue evidence="6">Whole body</tissue>
    </source>
</reference>
<dbReference type="Proteomes" id="UP001168972">
    <property type="component" value="Unassembled WGS sequence"/>
</dbReference>
<evidence type="ECO:0000256" key="4">
    <source>
        <dbReference type="ARBA" id="ARBA00023136"/>
    </source>
</evidence>
<keyword evidence="4 5" id="KW-0472">Membrane</keyword>
<evidence type="ECO:0000256" key="1">
    <source>
        <dbReference type="ARBA" id="ARBA00004141"/>
    </source>
</evidence>
<dbReference type="EMBL" id="JAQQBR010000044">
    <property type="protein sequence ID" value="KAK0174278.1"/>
    <property type="molecule type" value="Genomic_DNA"/>
</dbReference>